<evidence type="ECO:0000313" key="1">
    <source>
        <dbReference type="EMBL" id="CAB0011803.1"/>
    </source>
</evidence>
<dbReference type="Proteomes" id="UP000479000">
    <property type="component" value="Unassembled WGS sequence"/>
</dbReference>
<name>A0A6H5HE97_9HEMI</name>
<gene>
    <name evidence="1" type="ORF">NTEN_LOCUS16696</name>
</gene>
<accession>A0A6H5HE97</accession>
<keyword evidence="2" id="KW-1185">Reference proteome</keyword>
<protein>
    <submittedName>
        <fullName evidence="1">Uncharacterized protein</fullName>
    </submittedName>
</protein>
<organism evidence="1 2">
    <name type="scientific">Nesidiocoris tenuis</name>
    <dbReference type="NCBI Taxonomy" id="355587"/>
    <lineage>
        <taxon>Eukaryota</taxon>
        <taxon>Metazoa</taxon>
        <taxon>Ecdysozoa</taxon>
        <taxon>Arthropoda</taxon>
        <taxon>Hexapoda</taxon>
        <taxon>Insecta</taxon>
        <taxon>Pterygota</taxon>
        <taxon>Neoptera</taxon>
        <taxon>Paraneoptera</taxon>
        <taxon>Hemiptera</taxon>
        <taxon>Heteroptera</taxon>
        <taxon>Panheteroptera</taxon>
        <taxon>Cimicomorpha</taxon>
        <taxon>Miridae</taxon>
        <taxon>Dicyphina</taxon>
        <taxon>Nesidiocoris</taxon>
    </lineage>
</organism>
<reference evidence="1 2" key="1">
    <citation type="submission" date="2020-02" db="EMBL/GenBank/DDBJ databases">
        <authorList>
            <person name="Ferguson B K."/>
        </authorList>
    </citation>
    <scope>NUCLEOTIDE SEQUENCE [LARGE SCALE GENOMIC DNA]</scope>
</reference>
<evidence type="ECO:0000313" key="2">
    <source>
        <dbReference type="Proteomes" id="UP000479000"/>
    </source>
</evidence>
<sequence>MTTSKCHDNGNTKEIKAMKASKCHDNDNVKEVWTTKTLTLTERSKQKLYFLLMIKQQRFSSNKIHQIIALFTERCFSKDYGIGGYLL</sequence>
<dbReference type="AlphaFoldDB" id="A0A6H5HE97"/>
<proteinExistence type="predicted"/>
<dbReference type="EMBL" id="CADCXU010024276">
    <property type="protein sequence ID" value="CAB0011803.1"/>
    <property type="molecule type" value="Genomic_DNA"/>
</dbReference>